<evidence type="ECO:0000256" key="1">
    <source>
        <dbReference type="ARBA" id="ARBA00007613"/>
    </source>
</evidence>
<sequence length="402" mass="42057">MHLASIASLIIVLKSGVLAKAPEELPLKAALAEAAAKAPGVSEARAREAVAQGEVEGARTLAPLAVSLGGGWNDPHWSAGISQRLPIPGARAARVRAAEHGVHSAQGERHASEVQSRAEARRAYFSLLRATQLANTASRALAIAREAEEAAQLRFQTGAAPELDLVQARLARASAEAQLLTQQGEVGALSAELALLLGRDPRRLLQPVSGPPPRLLSLEEILSRASQAPLAQARQADILAAEATLRAARLERWPAPSLGVAAEGEGPRGASVFLRGSLDFEVPVPGLGRGELDRAEASLRVAHVLAADDRQRRLSELVAAHQRLGAALAALERFSADILPATEATERMALESYRAGRSALASLNDARRAATDTRAQAIEASFNAQAAFAALELAAGAALDEN</sequence>
<reference evidence="2 3" key="1">
    <citation type="submission" date="2014-04" db="EMBL/GenBank/DDBJ databases">
        <title>Genome assembly of Hyalangium minutum DSM 14724.</title>
        <authorList>
            <person name="Sharma G."/>
            <person name="Subramanian S."/>
        </authorList>
    </citation>
    <scope>NUCLEOTIDE SEQUENCE [LARGE SCALE GENOMIC DNA]</scope>
    <source>
        <strain evidence="2 3">DSM 14724</strain>
    </source>
</reference>
<dbReference type="Pfam" id="PF02321">
    <property type="entry name" value="OEP"/>
    <property type="match status" value="1"/>
</dbReference>
<dbReference type="GO" id="GO:0015562">
    <property type="term" value="F:efflux transmembrane transporter activity"/>
    <property type="evidence" value="ECO:0007669"/>
    <property type="project" value="InterPro"/>
</dbReference>
<dbReference type="Gene3D" id="1.20.1600.10">
    <property type="entry name" value="Outer membrane efflux proteins (OEP)"/>
    <property type="match status" value="1"/>
</dbReference>
<dbReference type="AlphaFoldDB" id="A0A085W522"/>
<dbReference type="SUPFAM" id="SSF56954">
    <property type="entry name" value="Outer membrane efflux proteins (OEP)"/>
    <property type="match status" value="1"/>
</dbReference>
<evidence type="ECO:0000313" key="3">
    <source>
        <dbReference type="Proteomes" id="UP000028725"/>
    </source>
</evidence>
<dbReference type="RefSeq" id="WP_044197100.1">
    <property type="nucleotide sequence ID" value="NZ_JMCB01000020.1"/>
</dbReference>
<accession>A0A085W522</accession>
<dbReference type="PANTHER" id="PTHR30203:SF24">
    <property type="entry name" value="BLR4935 PROTEIN"/>
    <property type="match status" value="1"/>
</dbReference>
<keyword evidence="3" id="KW-1185">Reference proteome</keyword>
<dbReference type="InterPro" id="IPR003423">
    <property type="entry name" value="OMP_efflux"/>
</dbReference>
<dbReference type="InterPro" id="IPR010131">
    <property type="entry name" value="MdtP/NodT-like"/>
</dbReference>
<comment type="caution">
    <text evidence="2">The sequence shown here is derived from an EMBL/GenBank/DDBJ whole genome shotgun (WGS) entry which is preliminary data.</text>
</comment>
<dbReference type="PANTHER" id="PTHR30203">
    <property type="entry name" value="OUTER MEMBRANE CATION EFFLUX PROTEIN"/>
    <property type="match status" value="1"/>
</dbReference>
<dbReference type="Proteomes" id="UP000028725">
    <property type="component" value="Unassembled WGS sequence"/>
</dbReference>
<comment type="similarity">
    <text evidence="1">Belongs to the outer membrane factor (OMF) (TC 1.B.17) family.</text>
</comment>
<dbReference type="STRING" id="394096.DB31_3899"/>
<name>A0A085W522_9BACT</name>
<dbReference type="EMBL" id="JMCB01000020">
    <property type="protein sequence ID" value="KFE62785.1"/>
    <property type="molecule type" value="Genomic_DNA"/>
</dbReference>
<organism evidence="2 3">
    <name type="scientific">Hyalangium minutum</name>
    <dbReference type="NCBI Taxonomy" id="394096"/>
    <lineage>
        <taxon>Bacteria</taxon>
        <taxon>Pseudomonadati</taxon>
        <taxon>Myxococcota</taxon>
        <taxon>Myxococcia</taxon>
        <taxon>Myxococcales</taxon>
        <taxon>Cystobacterineae</taxon>
        <taxon>Archangiaceae</taxon>
        <taxon>Hyalangium</taxon>
    </lineage>
</organism>
<proteinExistence type="inferred from homology"/>
<protein>
    <submittedName>
        <fullName evidence="2">Heavy metal RND efflux outer membrane protein, CzcC family protein</fullName>
    </submittedName>
</protein>
<dbReference type="OrthoDB" id="5505770at2"/>
<gene>
    <name evidence="2" type="ORF">DB31_3899</name>
</gene>
<evidence type="ECO:0000313" key="2">
    <source>
        <dbReference type="EMBL" id="KFE62785.1"/>
    </source>
</evidence>